<gene>
    <name evidence="6" type="ORF">SAMN05444483_11811</name>
</gene>
<evidence type="ECO:0000256" key="3">
    <source>
        <dbReference type="ARBA" id="ARBA00023157"/>
    </source>
</evidence>
<dbReference type="EMBL" id="FQVT01000018">
    <property type="protein sequence ID" value="SHG59801.1"/>
    <property type="molecule type" value="Genomic_DNA"/>
</dbReference>
<dbReference type="PANTHER" id="PTHR42852">
    <property type="entry name" value="THIOL:DISULFIDE INTERCHANGE PROTEIN DSBE"/>
    <property type="match status" value="1"/>
</dbReference>
<dbReference type="OrthoDB" id="9815205at2"/>
<dbReference type="Pfam" id="PF13905">
    <property type="entry name" value="Thioredoxin_8"/>
    <property type="match status" value="1"/>
</dbReference>
<dbReference type="AlphaFoldDB" id="A0A1M5L478"/>
<keyword evidence="3" id="KW-1015">Disulfide bond</keyword>
<name>A0A1M5L478_SALEC</name>
<evidence type="ECO:0000313" key="7">
    <source>
        <dbReference type="Proteomes" id="UP000183945"/>
    </source>
</evidence>
<dbReference type="SUPFAM" id="SSF52833">
    <property type="entry name" value="Thioredoxin-like"/>
    <property type="match status" value="1"/>
</dbReference>
<dbReference type="GO" id="GO:0017004">
    <property type="term" value="P:cytochrome complex assembly"/>
    <property type="evidence" value="ECO:0007669"/>
    <property type="project" value="UniProtKB-KW"/>
</dbReference>
<dbReference type="CDD" id="cd02966">
    <property type="entry name" value="TlpA_like_family"/>
    <property type="match status" value="1"/>
</dbReference>
<dbReference type="Gene3D" id="3.40.30.10">
    <property type="entry name" value="Glutaredoxin"/>
    <property type="match status" value="1"/>
</dbReference>
<organism evidence="6 7">
    <name type="scientific">Salegentibacter echinorum</name>
    <dbReference type="NCBI Taxonomy" id="1073325"/>
    <lineage>
        <taxon>Bacteria</taxon>
        <taxon>Pseudomonadati</taxon>
        <taxon>Bacteroidota</taxon>
        <taxon>Flavobacteriia</taxon>
        <taxon>Flavobacteriales</taxon>
        <taxon>Flavobacteriaceae</taxon>
        <taxon>Salegentibacter</taxon>
    </lineage>
</organism>
<sequence>MRNSFYFLLCLILLISCDKMESESTIKNLTEIHLNFKDYNPNEHKGFIDLKIENAINPIEQQLKISDSGTVTYSFINDKKREVIFNYENREFSLIISPSEKVKAELTIEQLVDWKSKFTGFNVVSGTNRGTNNLILANTSYLDSLIKQAPDGFSRDDGLIDIEYKNKRISDMQKQLESLDSFLLRKNISDQTFIDWSKAQIRYKAGYDLSIYPFFGTPNPKIDFENPYFRFINEVSSKDSDQLNYQAYFKYLEMLATSIVIMSNISDKYSNQREILKKDSPTNFPITFNLIKKRQKKHEDELLMAYAYRRNKEVSKKYQDSLKKFVNDKLWSQIKPKETSGTSGIISLIENYDIPRSEKTELLKLYDDTKGKVVFHNFWFTNCAPCMEELPHYNDLISKTDDKDVEFIFYGAYMEKEEWMRTRDKFKLKGKHHLLTKYQLAFFERYFGVHGFPHHQLLKSNGKIGEKLPLGVYPKHFDDIIKLIKKHQVEKNNGA</sequence>
<evidence type="ECO:0000313" key="6">
    <source>
        <dbReference type="EMBL" id="SHG59801.1"/>
    </source>
</evidence>
<keyword evidence="4" id="KW-0676">Redox-active center</keyword>
<dbReference type="PROSITE" id="PS51257">
    <property type="entry name" value="PROKAR_LIPOPROTEIN"/>
    <property type="match status" value="1"/>
</dbReference>
<evidence type="ECO:0000256" key="4">
    <source>
        <dbReference type="ARBA" id="ARBA00023284"/>
    </source>
</evidence>
<comment type="subcellular location">
    <subcellularLocation>
        <location evidence="1">Cell envelope</location>
    </subcellularLocation>
</comment>
<dbReference type="InterPro" id="IPR013766">
    <property type="entry name" value="Thioredoxin_domain"/>
</dbReference>
<dbReference type="InterPro" id="IPR050553">
    <property type="entry name" value="Thioredoxin_ResA/DsbE_sf"/>
</dbReference>
<dbReference type="STRING" id="1073325.SAMN05444483_11811"/>
<accession>A0A1M5L478</accession>
<dbReference type="PROSITE" id="PS51352">
    <property type="entry name" value="THIOREDOXIN_2"/>
    <property type="match status" value="1"/>
</dbReference>
<dbReference type="GO" id="GO:0030313">
    <property type="term" value="C:cell envelope"/>
    <property type="evidence" value="ECO:0007669"/>
    <property type="project" value="UniProtKB-SubCell"/>
</dbReference>
<keyword evidence="6" id="KW-0413">Isomerase</keyword>
<dbReference type="InterPro" id="IPR012336">
    <property type="entry name" value="Thioredoxin-like_fold"/>
</dbReference>
<reference evidence="7" key="1">
    <citation type="submission" date="2016-11" db="EMBL/GenBank/DDBJ databases">
        <authorList>
            <person name="Varghese N."/>
            <person name="Submissions S."/>
        </authorList>
    </citation>
    <scope>NUCLEOTIDE SEQUENCE [LARGE SCALE GENOMIC DNA]</scope>
    <source>
        <strain evidence="7">DSM 24579</strain>
    </source>
</reference>
<feature type="domain" description="Thioredoxin" evidence="5">
    <location>
        <begin position="343"/>
        <end position="489"/>
    </location>
</feature>
<dbReference type="Proteomes" id="UP000183945">
    <property type="component" value="Unassembled WGS sequence"/>
</dbReference>
<proteinExistence type="predicted"/>
<evidence type="ECO:0000256" key="2">
    <source>
        <dbReference type="ARBA" id="ARBA00022748"/>
    </source>
</evidence>
<dbReference type="GO" id="GO:0016853">
    <property type="term" value="F:isomerase activity"/>
    <property type="evidence" value="ECO:0007669"/>
    <property type="project" value="UniProtKB-KW"/>
</dbReference>
<keyword evidence="2" id="KW-0201">Cytochrome c-type biogenesis</keyword>
<dbReference type="PANTHER" id="PTHR42852:SF6">
    <property type="entry name" value="THIOL:DISULFIDE INTERCHANGE PROTEIN DSBE"/>
    <property type="match status" value="1"/>
</dbReference>
<keyword evidence="7" id="KW-1185">Reference proteome</keyword>
<protein>
    <submittedName>
        <fullName evidence="6">Thiol-disulfide isomerase or thioredoxin</fullName>
    </submittedName>
</protein>
<dbReference type="InterPro" id="IPR036249">
    <property type="entry name" value="Thioredoxin-like_sf"/>
</dbReference>
<dbReference type="RefSeq" id="WP_072881420.1">
    <property type="nucleotide sequence ID" value="NZ_FQVT01000018.1"/>
</dbReference>
<evidence type="ECO:0000256" key="1">
    <source>
        <dbReference type="ARBA" id="ARBA00004196"/>
    </source>
</evidence>
<evidence type="ECO:0000259" key="5">
    <source>
        <dbReference type="PROSITE" id="PS51352"/>
    </source>
</evidence>